<evidence type="ECO:0000256" key="1">
    <source>
        <dbReference type="SAM" id="Phobius"/>
    </source>
</evidence>
<reference evidence="2 4" key="1">
    <citation type="submission" date="2015-09" db="EMBL/GenBank/DDBJ databases">
        <authorList>
            <consortium name="Pathogen Informatics"/>
        </authorList>
    </citation>
    <scope>NUCLEOTIDE SEQUENCE [LARGE SCALE GENOMIC DNA]</scope>
    <source>
        <strain evidence="2 4">2789STDY5834939</strain>
    </source>
</reference>
<sequence>MNRHTTSVTPSGRLLTSAAMFAAMITLTTAYLFHIPIGANGGYIHFGDAFIYLAASLLPMPYACAAAAIGGGLADFLSGVPIWVIPTMIIKPLTAVWFTSHSERLLCRRNVCALILAGLVSNAGYYIAEALFSGNWLAPLALQWGGVVQSAGSAVLFLLAAAAADRLGLKKQLFRTQA</sequence>
<dbReference type="Proteomes" id="UP000260828">
    <property type="component" value="Unassembled WGS sequence"/>
</dbReference>
<feature type="transmembrane region" description="Helical" evidence="1">
    <location>
        <begin position="140"/>
        <end position="164"/>
    </location>
</feature>
<accession>A0A174L7J2</accession>
<dbReference type="EMBL" id="QVME01000002">
    <property type="protein sequence ID" value="RGE68824.1"/>
    <property type="molecule type" value="Genomic_DNA"/>
</dbReference>
<evidence type="ECO:0000313" key="5">
    <source>
        <dbReference type="Proteomes" id="UP000260828"/>
    </source>
</evidence>
<organism evidence="2 4">
    <name type="scientific">Anaerotruncus colihominis</name>
    <dbReference type="NCBI Taxonomy" id="169435"/>
    <lineage>
        <taxon>Bacteria</taxon>
        <taxon>Bacillati</taxon>
        <taxon>Bacillota</taxon>
        <taxon>Clostridia</taxon>
        <taxon>Eubacteriales</taxon>
        <taxon>Oscillospiraceae</taxon>
        <taxon>Anaerotruncus</taxon>
    </lineage>
</organism>
<dbReference type="Gene3D" id="1.10.1760.20">
    <property type="match status" value="1"/>
</dbReference>
<keyword evidence="1" id="KW-0812">Transmembrane</keyword>
<proteinExistence type="predicted"/>
<gene>
    <name evidence="3" type="ORF">DXC40_05905</name>
    <name evidence="2" type="ORF">ERS852551_00066</name>
</gene>
<feature type="transmembrane region" description="Helical" evidence="1">
    <location>
        <begin position="111"/>
        <end position="128"/>
    </location>
</feature>
<evidence type="ECO:0000313" key="4">
    <source>
        <dbReference type="Proteomes" id="UP000095765"/>
    </source>
</evidence>
<evidence type="ECO:0000313" key="3">
    <source>
        <dbReference type="EMBL" id="RGE68824.1"/>
    </source>
</evidence>
<name>A0A174L7J2_9FIRM</name>
<dbReference type="Proteomes" id="UP000095765">
    <property type="component" value="Unassembled WGS sequence"/>
</dbReference>
<feature type="transmembrane region" description="Helical" evidence="1">
    <location>
        <begin position="49"/>
        <end position="74"/>
    </location>
</feature>
<dbReference type="GO" id="GO:0016020">
    <property type="term" value="C:membrane"/>
    <property type="evidence" value="ECO:0007669"/>
    <property type="project" value="InterPro"/>
</dbReference>
<dbReference type="NCBIfam" id="TIGR04002">
    <property type="entry name" value="TIGR04002 family protein"/>
    <property type="match status" value="1"/>
</dbReference>
<feature type="transmembrane region" description="Helical" evidence="1">
    <location>
        <begin position="14"/>
        <end position="37"/>
    </location>
</feature>
<dbReference type="InterPro" id="IPR023812">
    <property type="entry name" value="CHP04002"/>
</dbReference>
<dbReference type="AlphaFoldDB" id="A0A174L7J2"/>
<reference evidence="3 5" key="2">
    <citation type="submission" date="2018-08" db="EMBL/GenBank/DDBJ databases">
        <title>A genome reference for cultivated species of the human gut microbiota.</title>
        <authorList>
            <person name="Zou Y."/>
            <person name="Xue W."/>
            <person name="Luo G."/>
        </authorList>
    </citation>
    <scope>NUCLEOTIDE SEQUENCE [LARGE SCALE GENOMIC DNA]</scope>
    <source>
        <strain evidence="3 5">TF05-12AC</strain>
    </source>
</reference>
<dbReference type="EMBL" id="CZBE01000001">
    <property type="protein sequence ID" value="CUP20093.1"/>
    <property type="molecule type" value="Genomic_DNA"/>
</dbReference>
<dbReference type="OrthoDB" id="411368at2"/>
<dbReference type="Pfam" id="PF07155">
    <property type="entry name" value="ECF-ribofla_trS"/>
    <property type="match status" value="1"/>
</dbReference>
<feature type="transmembrane region" description="Helical" evidence="1">
    <location>
        <begin position="80"/>
        <end position="99"/>
    </location>
</feature>
<dbReference type="InterPro" id="IPR009825">
    <property type="entry name" value="ECF_substrate-spec-like"/>
</dbReference>
<protein>
    <submittedName>
        <fullName evidence="2">Predicted membrane protein</fullName>
    </submittedName>
    <submittedName>
        <fullName evidence="3">TIGR04002 family protein</fullName>
    </submittedName>
</protein>
<dbReference type="GeneID" id="72464369"/>
<dbReference type="RefSeq" id="WP_024729732.1">
    <property type="nucleotide sequence ID" value="NZ_CABIWA010000002.1"/>
</dbReference>
<keyword evidence="1" id="KW-0472">Membrane</keyword>
<keyword evidence="1" id="KW-1133">Transmembrane helix</keyword>
<evidence type="ECO:0000313" key="2">
    <source>
        <dbReference type="EMBL" id="CUP20093.1"/>
    </source>
</evidence>